<feature type="compositionally biased region" description="Basic and acidic residues" evidence="1">
    <location>
        <begin position="549"/>
        <end position="558"/>
    </location>
</feature>
<protein>
    <submittedName>
        <fullName evidence="2">Uncharacterized protein</fullName>
    </submittedName>
</protein>
<feature type="compositionally biased region" description="Pro residues" evidence="1">
    <location>
        <begin position="559"/>
        <end position="570"/>
    </location>
</feature>
<name>A0ABR0C529_PURLI</name>
<proteinExistence type="predicted"/>
<evidence type="ECO:0000313" key="2">
    <source>
        <dbReference type="EMBL" id="KAK4091469.1"/>
    </source>
</evidence>
<evidence type="ECO:0000313" key="3">
    <source>
        <dbReference type="Proteomes" id="UP001287286"/>
    </source>
</evidence>
<feature type="compositionally biased region" description="Basic and acidic residues" evidence="1">
    <location>
        <begin position="82"/>
        <end position="91"/>
    </location>
</feature>
<keyword evidence="3" id="KW-1185">Reference proteome</keyword>
<dbReference type="Proteomes" id="UP001287286">
    <property type="component" value="Unassembled WGS sequence"/>
</dbReference>
<feature type="region of interest" description="Disordered" evidence="1">
    <location>
        <begin position="82"/>
        <end position="101"/>
    </location>
</feature>
<comment type="caution">
    <text evidence="2">The sequence shown here is derived from an EMBL/GenBank/DDBJ whole genome shotgun (WGS) entry which is preliminary data.</text>
</comment>
<organism evidence="2 3">
    <name type="scientific">Purpureocillium lilacinum</name>
    <name type="common">Paecilomyces lilacinus</name>
    <dbReference type="NCBI Taxonomy" id="33203"/>
    <lineage>
        <taxon>Eukaryota</taxon>
        <taxon>Fungi</taxon>
        <taxon>Dikarya</taxon>
        <taxon>Ascomycota</taxon>
        <taxon>Pezizomycotina</taxon>
        <taxon>Sordariomycetes</taxon>
        <taxon>Hypocreomycetidae</taxon>
        <taxon>Hypocreales</taxon>
        <taxon>Ophiocordycipitaceae</taxon>
        <taxon>Purpureocillium</taxon>
    </lineage>
</organism>
<reference evidence="2 3" key="1">
    <citation type="journal article" date="2024" name="Microbiol. Resour. Announc.">
        <title>Genome annotations for the ascomycete fungi Trichoderma harzianum, Trichoderma aggressivum, and Purpureocillium lilacinum.</title>
        <authorList>
            <person name="Beijen E.P.W."/>
            <person name="Ohm R.A."/>
        </authorList>
    </citation>
    <scope>NUCLEOTIDE SEQUENCE [LARGE SCALE GENOMIC DNA]</scope>
    <source>
        <strain evidence="2 3">CBS 150709</strain>
    </source>
</reference>
<feature type="region of interest" description="Disordered" evidence="1">
    <location>
        <begin position="1"/>
        <end position="71"/>
    </location>
</feature>
<feature type="region of interest" description="Disordered" evidence="1">
    <location>
        <begin position="549"/>
        <end position="603"/>
    </location>
</feature>
<feature type="region of interest" description="Disordered" evidence="1">
    <location>
        <begin position="291"/>
        <end position="316"/>
    </location>
</feature>
<evidence type="ECO:0000256" key="1">
    <source>
        <dbReference type="SAM" id="MobiDB-lite"/>
    </source>
</evidence>
<accession>A0ABR0C529</accession>
<gene>
    <name evidence="2" type="ORF">Purlil1_3899</name>
</gene>
<sequence length="603" mass="65678">MPRQREDEGEQQTQHPPRTKKKERQHMFLAADTGKASDEPGERAGSTEKIFTSRVEQLTTRDAPNKRGAAQQQCSAARALKENREMEEKAQRGSWSPAAGQSWDGDKMLLRRFLGGAPDGARARDFGSMSSWAGGHGAVPRFQVPSELSRVESGSCSQQFVSRRLAAWHGLGMGMDEPAIHYLTSGDASICCHDALRCTARPSAGAGQPSPRRAPRRRATLLHDDGRSSKRVHDSSMLRRDGRHPPAQFEPWGCCHAAPQGTTLILNPPSPPDPGAKACLACWRLFQARANSARRPGHAPRNKPPQSGGSNTGVGYGQRIVPRVKYTRRCVERQLQHVAPQVRADHQFGGPADATTEHRITMTPAAKTGFCRCVRAPPACRQFHQARAPRSPFVPPAASNSDLASGRLREEVKRGGSNMPPANSDRQGGTGQQERRQGNPTMPPRRCCGGRACVAWQPRQPVVEGHTHALKRPKRRRAPGFYVLVRPGAPPVSLAHTSGPPSRVRPAGAPWHTHTLTALCCTCCTRHTSLPSTWCYSADQAQNIPSREGRFSTHREPSPPRPPPGPPCPPTAVVAVADQPWLPADGEGEGARDAQRRVTGWGR</sequence>
<feature type="compositionally biased region" description="Basic and acidic residues" evidence="1">
    <location>
        <begin position="35"/>
        <end position="46"/>
    </location>
</feature>
<dbReference type="EMBL" id="JAWRVI010000011">
    <property type="protein sequence ID" value="KAK4091469.1"/>
    <property type="molecule type" value="Genomic_DNA"/>
</dbReference>
<feature type="region of interest" description="Disordered" evidence="1">
    <location>
        <begin position="202"/>
        <end position="243"/>
    </location>
</feature>
<feature type="region of interest" description="Disordered" evidence="1">
    <location>
        <begin position="410"/>
        <end position="444"/>
    </location>
</feature>
<feature type="compositionally biased region" description="Basic and acidic residues" evidence="1">
    <location>
        <begin position="221"/>
        <end position="243"/>
    </location>
</feature>